<dbReference type="RefSeq" id="WP_212980526.1">
    <property type="nucleotide sequence ID" value="NZ_AP025343.1"/>
</dbReference>
<evidence type="ECO:0000256" key="3">
    <source>
        <dbReference type="ARBA" id="ARBA00023002"/>
    </source>
</evidence>
<dbReference type="Pfam" id="PF01593">
    <property type="entry name" value="Amino_oxidase"/>
    <property type="match status" value="1"/>
</dbReference>
<gene>
    <name evidence="12" type="primary">crtI</name>
    <name evidence="12" type="ORF">J34TS1_50330</name>
</gene>
<dbReference type="AlphaFoldDB" id="A0A919YJ14"/>
<evidence type="ECO:0000256" key="8">
    <source>
        <dbReference type="ARBA" id="ARBA00042619"/>
    </source>
</evidence>
<evidence type="ECO:0000256" key="2">
    <source>
        <dbReference type="ARBA" id="ARBA00022746"/>
    </source>
</evidence>
<accession>A0A919YJ14</accession>
<sequence length="492" mass="55046">MRHQAVVIGAGFGGLACAIILASKGWKVKVLERQQAPGGKLQRIQREGYTFDRGLSSITMPHMFRSLFEKAGADLEDYIGLYELEPRSRNIFADGSVVDMSRDAEKMKDQISTFSPTDALQYESFLRESAELYQLSEEHFMNRLLSNWKERANPAMLRNFLRARPATSLQSLLRRYFNHPNTLAMLSRYSTVAGSSPQQSPSIFALLGHVEARMGVHGVRGGTYSIVEAMVRLALELGVEIITGSEAKHIAVRKGRVAGVESDSGFYGTDTVIAAGDLLTMNRDLLDEKDRPSMRDDKIRSYKLSHSSFVLLAGVPRQYSKLLHHTIFFPESYTREFQEIFEYGQPPRHPALYVCYSGYSEKGLAPEGSSNLYISAKVPYLTPLTDWEKEAKSYGENILSDLQNYGLTDIDKYDVVELYTPQNIAADTLAYKGSAYGISYNSLRQTFFRPGHRSKDVEGLWFVGGIGYFGGSTPLVTLAGRLVGEYIDAYKV</sequence>
<dbReference type="PANTHER" id="PTHR43734">
    <property type="entry name" value="PHYTOENE DESATURASE"/>
    <property type="match status" value="1"/>
</dbReference>
<feature type="domain" description="Amine oxidase" evidence="11">
    <location>
        <begin position="13"/>
        <end position="308"/>
    </location>
</feature>
<evidence type="ECO:0000256" key="10">
    <source>
        <dbReference type="RuleBase" id="RU362075"/>
    </source>
</evidence>
<protein>
    <recommendedName>
        <fullName evidence="6">4,4'-diaponeurosporene oxygenase</fullName>
    </recommendedName>
    <alternativeName>
        <fullName evidence="7">4,4'-diaponeurosporene oxidase</fullName>
    </alternativeName>
    <alternativeName>
        <fullName evidence="8">Carotenoid oxidase</fullName>
    </alternativeName>
</protein>
<dbReference type="Gene3D" id="3.50.50.60">
    <property type="entry name" value="FAD/NAD(P)-binding domain"/>
    <property type="match status" value="2"/>
</dbReference>
<evidence type="ECO:0000256" key="9">
    <source>
        <dbReference type="ARBA" id="ARBA00048532"/>
    </source>
</evidence>
<dbReference type="NCBIfam" id="TIGR02734">
    <property type="entry name" value="crtI_fam"/>
    <property type="match status" value="1"/>
</dbReference>
<keyword evidence="2 10" id="KW-0125">Carotenoid biosynthesis</keyword>
<evidence type="ECO:0000313" key="13">
    <source>
        <dbReference type="Proteomes" id="UP000682811"/>
    </source>
</evidence>
<dbReference type="InterPro" id="IPR002937">
    <property type="entry name" value="Amino_oxidase"/>
</dbReference>
<dbReference type="Proteomes" id="UP000682811">
    <property type="component" value="Unassembled WGS sequence"/>
</dbReference>
<dbReference type="GO" id="GO:0016491">
    <property type="term" value="F:oxidoreductase activity"/>
    <property type="evidence" value="ECO:0007669"/>
    <property type="project" value="UniProtKB-KW"/>
</dbReference>
<evidence type="ECO:0000256" key="7">
    <source>
        <dbReference type="ARBA" id="ARBA00041900"/>
    </source>
</evidence>
<dbReference type="SUPFAM" id="SSF51905">
    <property type="entry name" value="FAD/NAD(P)-binding domain"/>
    <property type="match status" value="1"/>
</dbReference>
<evidence type="ECO:0000256" key="6">
    <source>
        <dbReference type="ARBA" id="ARBA00039159"/>
    </source>
</evidence>
<evidence type="ECO:0000256" key="5">
    <source>
        <dbReference type="ARBA" id="ARBA00038194"/>
    </source>
</evidence>
<dbReference type="InterPro" id="IPR036188">
    <property type="entry name" value="FAD/NAD-bd_sf"/>
</dbReference>
<comment type="caution">
    <text evidence="12">The sequence shown here is derived from an EMBL/GenBank/DDBJ whole genome shotgun (WGS) entry which is preliminary data.</text>
</comment>
<evidence type="ECO:0000256" key="4">
    <source>
        <dbReference type="ARBA" id="ARBA00037901"/>
    </source>
</evidence>
<evidence type="ECO:0000259" key="11">
    <source>
        <dbReference type="Pfam" id="PF01593"/>
    </source>
</evidence>
<comment type="catalytic activity">
    <reaction evidence="9">
        <text>all-trans-4,4'-diaponeurosporene + 2 AH2 + 2 O2 = 4,4'-diaponeurosporenal + 2 A + 3 H2O</text>
        <dbReference type="Rhea" id="RHEA:56104"/>
        <dbReference type="ChEBI" id="CHEBI:13193"/>
        <dbReference type="ChEBI" id="CHEBI:15377"/>
        <dbReference type="ChEBI" id="CHEBI:15379"/>
        <dbReference type="ChEBI" id="CHEBI:17499"/>
        <dbReference type="ChEBI" id="CHEBI:62743"/>
        <dbReference type="ChEBI" id="CHEBI:79065"/>
    </reaction>
</comment>
<dbReference type="PANTHER" id="PTHR43734:SF7">
    <property type="entry name" value="4,4'-DIAPONEUROSPORENE OXYGENASE"/>
    <property type="match status" value="1"/>
</dbReference>
<comment type="similarity">
    <text evidence="5">Belongs to the carotenoid/retinoid oxidoreductase family. CrtP subfamily.</text>
</comment>
<proteinExistence type="inferred from homology"/>
<dbReference type="GO" id="GO:0016117">
    <property type="term" value="P:carotenoid biosynthetic process"/>
    <property type="evidence" value="ECO:0007669"/>
    <property type="project" value="UniProtKB-KW"/>
</dbReference>
<dbReference type="EMBL" id="BORT01000030">
    <property type="protein sequence ID" value="GIO50268.1"/>
    <property type="molecule type" value="Genomic_DNA"/>
</dbReference>
<keyword evidence="13" id="KW-1185">Reference proteome</keyword>
<comment type="cofactor">
    <cofactor evidence="1">
        <name>FAD</name>
        <dbReference type="ChEBI" id="CHEBI:57692"/>
    </cofactor>
</comment>
<evidence type="ECO:0000313" key="12">
    <source>
        <dbReference type="EMBL" id="GIO50268.1"/>
    </source>
</evidence>
<keyword evidence="3 10" id="KW-0560">Oxidoreductase</keyword>
<comment type="pathway">
    <text evidence="4">Carotenoid biosynthesis; staphyloxanthin biosynthesis; staphyloxanthin from farnesyl diphosphate: step 3/5.</text>
</comment>
<name>A0A919YJ14_9BACL</name>
<organism evidence="12 13">
    <name type="scientific">Paenibacillus azoreducens</name>
    <dbReference type="NCBI Taxonomy" id="116718"/>
    <lineage>
        <taxon>Bacteria</taxon>
        <taxon>Bacillati</taxon>
        <taxon>Bacillota</taxon>
        <taxon>Bacilli</taxon>
        <taxon>Bacillales</taxon>
        <taxon>Paenibacillaceae</taxon>
        <taxon>Paenibacillus</taxon>
    </lineage>
</organism>
<dbReference type="PROSITE" id="PS51257">
    <property type="entry name" value="PROKAR_LIPOPROTEIN"/>
    <property type="match status" value="1"/>
</dbReference>
<evidence type="ECO:0000256" key="1">
    <source>
        <dbReference type="ARBA" id="ARBA00001974"/>
    </source>
</evidence>
<reference evidence="12 13" key="1">
    <citation type="submission" date="2021-03" db="EMBL/GenBank/DDBJ databases">
        <title>Antimicrobial resistance genes in bacteria isolated from Japanese honey, and their potential for conferring macrolide and lincosamide resistance in the American foulbrood pathogen Paenibacillus larvae.</title>
        <authorList>
            <person name="Okamoto M."/>
            <person name="Kumagai M."/>
            <person name="Kanamori H."/>
            <person name="Takamatsu D."/>
        </authorList>
    </citation>
    <scope>NUCLEOTIDE SEQUENCE [LARGE SCALE GENOMIC DNA]</scope>
    <source>
        <strain evidence="12 13">J34TS1</strain>
    </source>
</reference>
<dbReference type="InterPro" id="IPR014105">
    <property type="entry name" value="Carotenoid/retinoid_OxRdtase"/>
</dbReference>